<dbReference type="InterPro" id="IPR003010">
    <property type="entry name" value="C-N_Hydrolase"/>
</dbReference>
<gene>
    <name evidence="6" type="ORF">ACJMK2_020045</name>
</gene>
<keyword evidence="7" id="KW-1185">Reference proteome</keyword>
<dbReference type="InterPro" id="IPR036526">
    <property type="entry name" value="C-N_Hydrolase_sf"/>
</dbReference>
<dbReference type="InterPro" id="IPR043957">
    <property type="entry name" value="Vanin_C"/>
</dbReference>
<evidence type="ECO:0000256" key="1">
    <source>
        <dbReference type="ARBA" id="ARBA00008225"/>
    </source>
</evidence>
<organism evidence="6 7">
    <name type="scientific">Sinanodonta woodiana</name>
    <name type="common">Chinese pond mussel</name>
    <name type="synonym">Anodonta woodiana</name>
    <dbReference type="NCBI Taxonomy" id="1069815"/>
    <lineage>
        <taxon>Eukaryota</taxon>
        <taxon>Metazoa</taxon>
        <taxon>Spiralia</taxon>
        <taxon>Lophotrochozoa</taxon>
        <taxon>Mollusca</taxon>
        <taxon>Bivalvia</taxon>
        <taxon>Autobranchia</taxon>
        <taxon>Heteroconchia</taxon>
        <taxon>Palaeoheterodonta</taxon>
        <taxon>Unionida</taxon>
        <taxon>Unionoidea</taxon>
        <taxon>Unionidae</taxon>
        <taxon>Unioninae</taxon>
        <taxon>Sinanodonta</taxon>
    </lineage>
</organism>
<evidence type="ECO:0000256" key="2">
    <source>
        <dbReference type="ARBA" id="ARBA00022729"/>
    </source>
</evidence>
<dbReference type="AlphaFoldDB" id="A0ABD3TXU1"/>
<reference evidence="6 7" key="1">
    <citation type="submission" date="2024-11" db="EMBL/GenBank/DDBJ databases">
        <title>Chromosome-level genome assembly of the freshwater bivalve Anodonta woodiana.</title>
        <authorList>
            <person name="Chen X."/>
        </authorList>
    </citation>
    <scope>NUCLEOTIDE SEQUENCE [LARGE SCALE GENOMIC DNA]</scope>
    <source>
        <strain evidence="6">MN2024</strain>
        <tissue evidence="6">Gills</tissue>
    </source>
</reference>
<evidence type="ECO:0000256" key="3">
    <source>
        <dbReference type="ARBA" id="ARBA00022801"/>
    </source>
</evidence>
<name>A0ABD3TXU1_SINWO</name>
<comment type="similarity">
    <text evidence="1">Belongs to the carbon-nitrogen hydrolase superfamily. BTD/VNN family.</text>
</comment>
<keyword evidence="4" id="KW-0325">Glycoprotein</keyword>
<dbReference type="PROSITE" id="PS50263">
    <property type="entry name" value="CN_HYDROLASE"/>
    <property type="match status" value="1"/>
</dbReference>
<evidence type="ECO:0000259" key="5">
    <source>
        <dbReference type="PROSITE" id="PS50263"/>
    </source>
</evidence>
<dbReference type="GO" id="GO:0016811">
    <property type="term" value="F:hydrolase activity, acting on carbon-nitrogen (but not peptide) bonds, in linear amides"/>
    <property type="evidence" value="ECO:0007669"/>
    <property type="project" value="UniProtKB-ARBA"/>
</dbReference>
<dbReference type="PANTHER" id="PTHR10609">
    <property type="entry name" value="BIOTINIDASE-RELATED"/>
    <property type="match status" value="1"/>
</dbReference>
<feature type="domain" description="CN hydrolase" evidence="5">
    <location>
        <begin position="33"/>
        <end position="314"/>
    </location>
</feature>
<comment type="caution">
    <text evidence="6">The sequence shown here is derived from an EMBL/GenBank/DDBJ whole genome shotgun (WGS) entry which is preliminary data.</text>
</comment>
<evidence type="ECO:0000313" key="6">
    <source>
        <dbReference type="EMBL" id="KAL3841969.1"/>
    </source>
</evidence>
<sequence>MKFAVLCFLLLGDHDMYSGMLVHSLDSFRAAVYEHAVIFPADRTKILSRDDALKVMMKNLNVYKQQTELASLNEAMIIIFPEYGLYGLGWTRQTLAPYLEYIPDPNVEMWNPCNKPSVYNSTEVQHMLSCIAKHNSIYIVANMGARLPCTNLDPKCPRDKQYQYSANVVYGPSGDFLARYFKFNLYLNEDYLDKPNKVELSMFDTPFGRFGTFTSLDIMYHDPAISLIEKMNITNIAYPTAWVDNLPLLSAIEFHSAFAEGTHINLLAANLHIPSAGYHGSGLYWSTSTSIDAAYYYNDSKNSNGSLVVETLQPIIIPSPNERFIKNFNALTRSKEVKFTSVCDRGSNIKTHEIKINGDVYKAVLLQDPMYQLEVCNGNLCCRAAVETGIAPGELYAFGAFDGMHTEGERYYLQACVFIKCANNTLESCGSPTKVSSSYMDKMAFSGNFTTKYVFPEVLTTDNGVPELVTNIWYYMGGIIIDAGLNGATLSISMLGRDYSRDERG</sequence>
<dbReference type="InterPro" id="IPR040154">
    <property type="entry name" value="Biotinidase/VNN"/>
</dbReference>
<dbReference type="Gene3D" id="3.60.110.10">
    <property type="entry name" value="Carbon-nitrogen hydrolase"/>
    <property type="match status" value="1"/>
</dbReference>
<protein>
    <recommendedName>
        <fullName evidence="5">CN hydrolase domain-containing protein</fullName>
    </recommendedName>
</protein>
<dbReference type="EMBL" id="JBJQND010000017">
    <property type="protein sequence ID" value="KAL3841969.1"/>
    <property type="molecule type" value="Genomic_DNA"/>
</dbReference>
<accession>A0ABD3TXU1</accession>
<proteinExistence type="inferred from homology"/>
<evidence type="ECO:0000313" key="7">
    <source>
        <dbReference type="Proteomes" id="UP001634394"/>
    </source>
</evidence>
<keyword evidence="2" id="KW-0732">Signal</keyword>
<dbReference type="Pfam" id="PF00795">
    <property type="entry name" value="CN_hydrolase"/>
    <property type="match status" value="1"/>
</dbReference>
<dbReference type="PANTHER" id="PTHR10609:SF14">
    <property type="entry name" value="BIOTINIDASE"/>
    <property type="match status" value="1"/>
</dbReference>
<dbReference type="SUPFAM" id="SSF56317">
    <property type="entry name" value="Carbon-nitrogen hydrolase"/>
    <property type="match status" value="1"/>
</dbReference>
<dbReference type="Proteomes" id="UP001634394">
    <property type="component" value="Unassembled WGS sequence"/>
</dbReference>
<dbReference type="Pfam" id="PF19018">
    <property type="entry name" value="Vanin_C"/>
    <property type="match status" value="1"/>
</dbReference>
<dbReference type="FunFam" id="3.60.110.10:FF:000001">
    <property type="entry name" value="biotinidase isoform X1"/>
    <property type="match status" value="1"/>
</dbReference>
<evidence type="ECO:0000256" key="4">
    <source>
        <dbReference type="ARBA" id="ARBA00023180"/>
    </source>
</evidence>
<keyword evidence="3" id="KW-0378">Hydrolase</keyword>